<comment type="caution">
    <text evidence="3">The sequence shown here is derived from an EMBL/GenBank/DDBJ whole genome shotgun (WGS) entry which is preliminary data.</text>
</comment>
<dbReference type="PANTHER" id="PTHR45947">
    <property type="entry name" value="SULFOQUINOVOSYL TRANSFERASE SQD2"/>
    <property type="match status" value="1"/>
</dbReference>
<feature type="domain" description="Glycosyl transferase family 1" evidence="1">
    <location>
        <begin position="165"/>
        <end position="318"/>
    </location>
</feature>
<gene>
    <name evidence="3" type="ORF">KME28_04585</name>
</gene>
<dbReference type="InterPro" id="IPR001296">
    <property type="entry name" value="Glyco_trans_1"/>
</dbReference>
<dbReference type="Pfam" id="PF00534">
    <property type="entry name" value="Glycos_transf_1"/>
    <property type="match status" value="1"/>
</dbReference>
<dbReference type="Gene3D" id="3.40.50.2000">
    <property type="entry name" value="Glycogen Phosphorylase B"/>
    <property type="match status" value="2"/>
</dbReference>
<dbReference type="PANTHER" id="PTHR45947:SF3">
    <property type="entry name" value="SULFOQUINOVOSYL TRANSFERASE SQD2"/>
    <property type="match status" value="1"/>
</dbReference>
<evidence type="ECO:0000259" key="2">
    <source>
        <dbReference type="Pfam" id="PF13439"/>
    </source>
</evidence>
<dbReference type="EMBL" id="JAHHHW010000044">
    <property type="protein sequence ID" value="MBW4431016.1"/>
    <property type="molecule type" value="Genomic_DNA"/>
</dbReference>
<feature type="domain" description="Glycosyltransferase subfamily 4-like N-terminal" evidence="2">
    <location>
        <begin position="18"/>
        <end position="125"/>
    </location>
</feature>
<protein>
    <submittedName>
        <fullName evidence="3">Glycosyltransferase family 4 protein</fullName>
    </submittedName>
</protein>
<dbReference type="GO" id="GO:0016757">
    <property type="term" value="F:glycosyltransferase activity"/>
    <property type="evidence" value="ECO:0007669"/>
    <property type="project" value="InterPro"/>
</dbReference>
<dbReference type="InterPro" id="IPR050194">
    <property type="entry name" value="Glycosyltransferase_grp1"/>
</dbReference>
<proteinExistence type="predicted"/>
<evidence type="ECO:0000259" key="1">
    <source>
        <dbReference type="Pfam" id="PF00534"/>
    </source>
</evidence>
<dbReference type="Pfam" id="PF13439">
    <property type="entry name" value="Glyco_transf_4"/>
    <property type="match status" value="1"/>
</dbReference>
<name>A0A9E3H6N0_9NOST</name>
<reference evidence="3" key="1">
    <citation type="submission" date="2021-05" db="EMBL/GenBank/DDBJ databases">
        <authorList>
            <person name="Pietrasiak N."/>
            <person name="Ward R."/>
            <person name="Stajich J.E."/>
            <person name="Kurbessoian T."/>
        </authorList>
    </citation>
    <scope>NUCLEOTIDE SEQUENCE</scope>
    <source>
        <strain evidence="3">HA4357-MV3</strain>
    </source>
</reference>
<dbReference type="InterPro" id="IPR028098">
    <property type="entry name" value="Glyco_trans_4-like_N"/>
</dbReference>
<dbReference type="AlphaFoldDB" id="A0A9E3H6N0"/>
<accession>A0A9E3H6N0</accession>
<dbReference type="Proteomes" id="UP000813215">
    <property type="component" value="Unassembled WGS sequence"/>
</dbReference>
<dbReference type="CDD" id="cd03802">
    <property type="entry name" value="GT4_AviGT4-like"/>
    <property type="match status" value="1"/>
</dbReference>
<evidence type="ECO:0000313" key="3">
    <source>
        <dbReference type="EMBL" id="MBW4431016.1"/>
    </source>
</evidence>
<evidence type="ECO:0000313" key="4">
    <source>
        <dbReference type="Proteomes" id="UP000813215"/>
    </source>
</evidence>
<organism evidence="3 4">
    <name type="scientific">Pelatocladus maniniholoensis HA4357-MV3</name>
    <dbReference type="NCBI Taxonomy" id="1117104"/>
    <lineage>
        <taxon>Bacteria</taxon>
        <taxon>Bacillati</taxon>
        <taxon>Cyanobacteriota</taxon>
        <taxon>Cyanophyceae</taxon>
        <taxon>Nostocales</taxon>
        <taxon>Nostocaceae</taxon>
        <taxon>Pelatocladus</taxon>
    </lineage>
</organism>
<sequence>MKIAQVAPLWERVPPPTYGGIELVVSRLTDELVRRGHEVTLFASGDSQTLAKLKAVYPRALRLDPNVKEYTAHEMLELSQVYQQAAEFDLIHSHLGVSALPLASLVSTPTVHTLHGNFTQDNCNVYSHHQKQPYISISDAQRQINLNYVGTVYNGINPSDYPFVEKPQEPPYLAFVGRFSPEKGPHYAIAIAKKTGWCLKMAGKVDVVDSEFFEKEIAPQIDGKQIQFLGEINHAEKAALFGNAAITLFPITWPEPFGLVMIESMATGTPLIAMNLGSVPEVINHGVTGFVCQNVDEMAAMIPQTLELNRRKCREYVENKFSVIQMVNGYEAVYEQVVKNCASLNGRIHSAKIIF</sequence>
<reference evidence="3" key="2">
    <citation type="journal article" date="2022" name="Microbiol. Resour. Announc.">
        <title>Metagenome Sequencing to Explore Phylogenomics of Terrestrial Cyanobacteria.</title>
        <authorList>
            <person name="Ward R.D."/>
            <person name="Stajich J.E."/>
            <person name="Johansen J.R."/>
            <person name="Huntemann M."/>
            <person name="Clum A."/>
            <person name="Foster B."/>
            <person name="Foster B."/>
            <person name="Roux S."/>
            <person name="Palaniappan K."/>
            <person name="Varghese N."/>
            <person name="Mukherjee S."/>
            <person name="Reddy T.B.K."/>
            <person name="Daum C."/>
            <person name="Copeland A."/>
            <person name="Chen I.A."/>
            <person name="Ivanova N.N."/>
            <person name="Kyrpides N.C."/>
            <person name="Shapiro N."/>
            <person name="Eloe-Fadrosh E.A."/>
            <person name="Pietrasiak N."/>
        </authorList>
    </citation>
    <scope>NUCLEOTIDE SEQUENCE</scope>
    <source>
        <strain evidence="3">HA4357-MV3</strain>
    </source>
</reference>
<dbReference type="SUPFAM" id="SSF53756">
    <property type="entry name" value="UDP-Glycosyltransferase/glycogen phosphorylase"/>
    <property type="match status" value="1"/>
</dbReference>